<dbReference type="GO" id="GO:0016810">
    <property type="term" value="F:hydrolase activity, acting on carbon-nitrogen (but not peptide) bonds"/>
    <property type="evidence" value="ECO:0007669"/>
    <property type="project" value="InterPro"/>
</dbReference>
<accession>A0A7W9BTX9</accession>
<organism evidence="6 7">
    <name type="scientific">Sphingomonas prati</name>
    <dbReference type="NCBI Taxonomy" id="1843237"/>
    <lineage>
        <taxon>Bacteria</taxon>
        <taxon>Pseudomonadati</taxon>
        <taxon>Pseudomonadota</taxon>
        <taxon>Alphaproteobacteria</taxon>
        <taxon>Sphingomonadales</taxon>
        <taxon>Sphingomonadaceae</taxon>
        <taxon>Sphingomonas</taxon>
    </lineage>
</organism>
<dbReference type="InterPro" id="IPR011330">
    <property type="entry name" value="Glyco_hydro/deAcase_b/a-brl"/>
</dbReference>
<dbReference type="PROSITE" id="PS51677">
    <property type="entry name" value="NODB"/>
    <property type="match status" value="1"/>
</dbReference>
<reference evidence="6 7" key="1">
    <citation type="submission" date="2020-08" db="EMBL/GenBank/DDBJ databases">
        <title>Genomic Encyclopedia of Type Strains, Phase IV (KMG-IV): sequencing the most valuable type-strain genomes for metagenomic binning, comparative biology and taxonomic classification.</title>
        <authorList>
            <person name="Goeker M."/>
        </authorList>
    </citation>
    <scope>NUCLEOTIDE SEQUENCE [LARGE SCALE GENOMIC DNA]</scope>
    <source>
        <strain evidence="6 7">DSM 103336</strain>
    </source>
</reference>
<sequence>MIGACLAVAVVLLIVVGLWQIGKARCFVLVGDVVCHVATERPYVALTFDDGPTTYGVDAILPVLAEHRARATFFLIGAEMEKRLALVRRIVRSGHEIGNHSFDHRLMIRRSMGYYRDQITRTDDLIRRAGGTPGLFRPPNGKKLIGLPLVLREQHHELIMWNVEDPRTNDPAVFTRQIVNEARPGSIILVHAMYRANGTARAALPAILDGLEAKGLRVVTVSELIAAREVGER</sequence>
<dbReference type="EMBL" id="JACIJR010000006">
    <property type="protein sequence ID" value="MBB5730050.1"/>
    <property type="molecule type" value="Genomic_DNA"/>
</dbReference>
<dbReference type="InterPro" id="IPR050248">
    <property type="entry name" value="Polysacc_deacetylase_ArnD"/>
</dbReference>
<dbReference type="GO" id="GO:0005975">
    <property type="term" value="P:carbohydrate metabolic process"/>
    <property type="evidence" value="ECO:0007669"/>
    <property type="project" value="InterPro"/>
</dbReference>
<dbReference type="InterPro" id="IPR002509">
    <property type="entry name" value="NODB_dom"/>
</dbReference>
<dbReference type="PANTHER" id="PTHR10587">
    <property type="entry name" value="GLYCOSYL TRANSFERASE-RELATED"/>
    <property type="match status" value="1"/>
</dbReference>
<evidence type="ECO:0000313" key="7">
    <source>
        <dbReference type="Proteomes" id="UP000546701"/>
    </source>
</evidence>
<name>A0A7W9BTX9_9SPHN</name>
<dbReference type="AlphaFoldDB" id="A0A7W9BTX9"/>
<evidence type="ECO:0000313" key="6">
    <source>
        <dbReference type="EMBL" id="MBB5730050.1"/>
    </source>
</evidence>
<evidence type="ECO:0000256" key="2">
    <source>
        <dbReference type="ARBA" id="ARBA00010973"/>
    </source>
</evidence>
<dbReference type="Gene3D" id="3.20.20.370">
    <property type="entry name" value="Glycoside hydrolase/deacetylase"/>
    <property type="match status" value="1"/>
</dbReference>
<dbReference type="SUPFAM" id="SSF88713">
    <property type="entry name" value="Glycoside hydrolase/deacetylase"/>
    <property type="match status" value="1"/>
</dbReference>
<dbReference type="OrthoDB" id="9784220at2"/>
<dbReference type="Pfam" id="PF01522">
    <property type="entry name" value="Polysacc_deac_1"/>
    <property type="match status" value="1"/>
</dbReference>
<comment type="caution">
    <text evidence="6">The sequence shown here is derived from an EMBL/GenBank/DDBJ whole genome shotgun (WGS) entry which is preliminary data.</text>
</comment>
<proteinExistence type="inferred from homology"/>
<protein>
    <recommendedName>
        <fullName evidence="3">Chitooligosaccharide deacetylase</fullName>
    </recommendedName>
    <alternativeName>
        <fullName evidence="4">Nodulation protein B</fullName>
    </alternativeName>
</protein>
<comment type="similarity">
    <text evidence="2">Belongs to the polysaccharide deacetylase family.</text>
</comment>
<evidence type="ECO:0000256" key="1">
    <source>
        <dbReference type="ARBA" id="ARBA00003236"/>
    </source>
</evidence>
<dbReference type="PANTHER" id="PTHR10587:SF125">
    <property type="entry name" value="POLYSACCHARIDE DEACETYLASE YHEN-RELATED"/>
    <property type="match status" value="1"/>
</dbReference>
<evidence type="ECO:0000259" key="5">
    <source>
        <dbReference type="PROSITE" id="PS51677"/>
    </source>
</evidence>
<evidence type="ECO:0000256" key="4">
    <source>
        <dbReference type="ARBA" id="ARBA00032976"/>
    </source>
</evidence>
<comment type="function">
    <text evidence="1">Is involved in generating a small heat-stable compound (Nod), an acylated oligomer of N-acetylglucosamine, that stimulates mitosis in various plant protoplasts.</text>
</comment>
<evidence type="ECO:0000256" key="3">
    <source>
        <dbReference type="ARBA" id="ARBA00020071"/>
    </source>
</evidence>
<keyword evidence="7" id="KW-1185">Reference proteome</keyword>
<gene>
    <name evidence="6" type="ORF">FHS99_002548</name>
</gene>
<feature type="domain" description="NodB homology" evidence="5">
    <location>
        <begin position="42"/>
        <end position="219"/>
    </location>
</feature>
<dbReference type="RefSeq" id="WP_157176435.1">
    <property type="nucleotide sequence ID" value="NZ_BMJP01000004.1"/>
</dbReference>
<dbReference type="Proteomes" id="UP000546701">
    <property type="component" value="Unassembled WGS sequence"/>
</dbReference>